<name>A0A5B7GK16_PORTR</name>
<accession>A0A5B7GK16</accession>
<sequence>MKPGATRRAARRAARLTHAKTNNTNNMNNATLTPLGDGLLSLITITSLVCSLPVQKNVRAAQRDFEQRGSPLTRATRRPQRPCMPR</sequence>
<gene>
    <name evidence="2" type="ORF">E2C01_050840</name>
</gene>
<organism evidence="2 3">
    <name type="scientific">Portunus trituberculatus</name>
    <name type="common">Swimming crab</name>
    <name type="synonym">Neptunus trituberculatus</name>
    <dbReference type="NCBI Taxonomy" id="210409"/>
    <lineage>
        <taxon>Eukaryota</taxon>
        <taxon>Metazoa</taxon>
        <taxon>Ecdysozoa</taxon>
        <taxon>Arthropoda</taxon>
        <taxon>Crustacea</taxon>
        <taxon>Multicrustacea</taxon>
        <taxon>Malacostraca</taxon>
        <taxon>Eumalacostraca</taxon>
        <taxon>Eucarida</taxon>
        <taxon>Decapoda</taxon>
        <taxon>Pleocyemata</taxon>
        <taxon>Brachyura</taxon>
        <taxon>Eubrachyura</taxon>
        <taxon>Portunoidea</taxon>
        <taxon>Portunidae</taxon>
        <taxon>Portuninae</taxon>
        <taxon>Portunus</taxon>
    </lineage>
</organism>
<dbReference type="Proteomes" id="UP000324222">
    <property type="component" value="Unassembled WGS sequence"/>
</dbReference>
<feature type="region of interest" description="Disordered" evidence="1">
    <location>
        <begin position="62"/>
        <end position="86"/>
    </location>
</feature>
<evidence type="ECO:0000313" key="2">
    <source>
        <dbReference type="EMBL" id="MPC56874.1"/>
    </source>
</evidence>
<protein>
    <submittedName>
        <fullName evidence="2">Uncharacterized protein</fullName>
    </submittedName>
</protein>
<evidence type="ECO:0000256" key="1">
    <source>
        <dbReference type="SAM" id="MobiDB-lite"/>
    </source>
</evidence>
<reference evidence="2 3" key="1">
    <citation type="submission" date="2019-05" db="EMBL/GenBank/DDBJ databases">
        <title>Another draft genome of Portunus trituberculatus and its Hox gene families provides insights of decapod evolution.</title>
        <authorList>
            <person name="Jeong J.-H."/>
            <person name="Song I."/>
            <person name="Kim S."/>
            <person name="Choi T."/>
            <person name="Kim D."/>
            <person name="Ryu S."/>
            <person name="Kim W."/>
        </authorList>
    </citation>
    <scope>NUCLEOTIDE SEQUENCE [LARGE SCALE GENOMIC DNA]</scope>
    <source>
        <tissue evidence="2">Muscle</tissue>
    </source>
</reference>
<evidence type="ECO:0000313" key="3">
    <source>
        <dbReference type="Proteomes" id="UP000324222"/>
    </source>
</evidence>
<keyword evidence="3" id="KW-1185">Reference proteome</keyword>
<feature type="compositionally biased region" description="Basic residues" evidence="1">
    <location>
        <begin position="8"/>
        <end position="18"/>
    </location>
</feature>
<dbReference type="EMBL" id="VSRR010014320">
    <property type="protein sequence ID" value="MPC56874.1"/>
    <property type="molecule type" value="Genomic_DNA"/>
</dbReference>
<comment type="caution">
    <text evidence="2">The sequence shown here is derived from an EMBL/GenBank/DDBJ whole genome shotgun (WGS) entry which is preliminary data.</text>
</comment>
<dbReference type="AlphaFoldDB" id="A0A5B7GK16"/>
<feature type="region of interest" description="Disordered" evidence="1">
    <location>
        <begin position="1"/>
        <end position="29"/>
    </location>
</feature>
<proteinExistence type="predicted"/>